<evidence type="ECO:0008006" key="4">
    <source>
        <dbReference type="Google" id="ProtNLM"/>
    </source>
</evidence>
<comment type="caution">
    <text evidence="2">The sequence shown here is derived from an EMBL/GenBank/DDBJ whole genome shotgun (WGS) entry which is preliminary data.</text>
</comment>
<evidence type="ECO:0000256" key="1">
    <source>
        <dbReference type="SAM" id="SignalP"/>
    </source>
</evidence>
<accession>A0A923N0T0</accession>
<feature type="chain" id="PRO_5036838424" description="DUF2946 domain-containing protein" evidence="1">
    <location>
        <begin position="28"/>
        <end position="117"/>
    </location>
</feature>
<reference evidence="2 3" key="1">
    <citation type="submission" date="2020-08" db="EMBL/GenBank/DDBJ databases">
        <title>Description of novel Flavobacterium F-392 isolate.</title>
        <authorList>
            <person name="Saticioglu I.B."/>
            <person name="Duman M."/>
            <person name="Altun S."/>
        </authorList>
    </citation>
    <scope>NUCLEOTIDE SEQUENCE [LARGE SCALE GENOMIC DNA]</scope>
    <source>
        <strain evidence="2 3">F-392</strain>
    </source>
</reference>
<evidence type="ECO:0000313" key="3">
    <source>
        <dbReference type="Proteomes" id="UP000641454"/>
    </source>
</evidence>
<keyword evidence="1" id="KW-0732">Signal</keyword>
<gene>
    <name evidence="2" type="ORF">H8R25_06200</name>
</gene>
<dbReference type="Proteomes" id="UP000641454">
    <property type="component" value="Unassembled WGS sequence"/>
</dbReference>
<dbReference type="RefSeq" id="WP_187017696.1">
    <property type="nucleotide sequence ID" value="NZ_JACRUK010000010.1"/>
</dbReference>
<keyword evidence="3" id="KW-1185">Reference proteome</keyword>
<sequence>MNKKKLLLSLSLAMTVLFSILFQSLHTYEHFVSQLSQKECHHKYNPKHTSEITHQHHSFDDCKVCHFSFGSYVTPLQFAYKQYDNYKSIPYFSEKGQNVVSFSGSLYAHRGPPLYSV</sequence>
<organism evidence="2 3">
    <name type="scientific">Flavobacterium muglaense</name>
    <dbReference type="NCBI Taxonomy" id="2764716"/>
    <lineage>
        <taxon>Bacteria</taxon>
        <taxon>Pseudomonadati</taxon>
        <taxon>Bacteroidota</taxon>
        <taxon>Flavobacteriia</taxon>
        <taxon>Flavobacteriales</taxon>
        <taxon>Flavobacteriaceae</taxon>
        <taxon>Flavobacterium</taxon>
    </lineage>
</organism>
<proteinExistence type="predicted"/>
<dbReference type="EMBL" id="JACRUL010000010">
    <property type="protein sequence ID" value="MBC5844025.1"/>
    <property type="molecule type" value="Genomic_DNA"/>
</dbReference>
<evidence type="ECO:0000313" key="2">
    <source>
        <dbReference type="EMBL" id="MBC5844025.1"/>
    </source>
</evidence>
<dbReference type="AlphaFoldDB" id="A0A923N0T0"/>
<protein>
    <recommendedName>
        <fullName evidence="4">DUF2946 domain-containing protein</fullName>
    </recommendedName>
</protein>
<feature type="signal peptide" evidence="1">
    <location>
        <begin position="1"/>
        <end position="27"/>
    </location>
</feature>
<name>A0A923N0T0_9FLAO</name>